<dbReference type="PANTHER" id="PTHR11908:SF153">
    <property type="entry name" value="DEHYDROGENASE"/>
    <property type="match status" value="1"/>
</dbReference>
<name>A0A2Z5G3V4_9BACT</name>
<protein>
    <submittedName>
        <fullName evidence="3">Periplasmic aromatic aldehyde oxidoreductase, molybdenum binding subunit YagR</fullName>
    </submittedName>
</protein>
<keyword evidence="4" id="KW-1185">Reference proteome</keyword>
<accession>A0A2Z5G3V4</accession>
<organism evidence="3 4">
    <name type="scientific">Acidisarcina polymorpha</name>
    <dbReference type="NCBI Taxonomy" id="2211140"/>
    <lineage>
        <taxon>Bacteria</taxon>
        <taxon>Pseudomonadati</taxon>
        <taxon>Acidobacteriota</taxon>
        <taxon>Terriglobia</taxon>
        <taxon>Terriglobales</taxon>
        <taxon>Acidobacteriaceae</taxon>
        <taxon>Acidisarcina</taxon>
    </lineage>
</organism>
<reference evidence="3 4" key="1">
    <citation type="journal article" date="2018" name="Front. Microbiol.">
        <title>Hydrolytic Capabilities as a Key to Environmental Success: Chitinolytic and Cellulolytic Acidobacteria From Acidic Sub-arctic Soils and Boreal Peatlands.</title>
        <authorList>
            <person name="Belova S.E."/>
            <person name="Ravin N.V."/>
            <person name="Pankratov T.A."/>
            <person name="Rakitin A.L."/>
            <person name="Ivanova A.A."/>
            <person name="Beletsky A.V."/>
            <person name="Mardanov A.V."/>
            <person name="Sinninghe Damste J.S."/>
            <person name="Dedysh S.N."/>
        </authorList>
    </citation>
    <scope>NUCLEOTIDE SEQUENCE [LARGE SCALE GENOMIC DNA]</scope>
    <source>
        <strain evidence="3 4">SBC82</strain>
    </source>
</reference>
<dbReference type="InterPro" id="IPR046867">
    <property type="entry name" value="AldOxase/xan_DH_MoCoBD2"/>
</dbReference>
<dbReference type="SUPFAM" id="SSF54665">
    <property type="entry name" value="CO dehydrogenase molybdoprotein N-domain-like"/>
    <property type="match status" value="1"/>
</dbReference>
<dbReference type="Pfam" id="PF20256">
    <property type="entry name" value="MoCoBD_2"/>
    <property type="match status" value="1"/>
</dbReference>
<feature type="region of interest" description="Disordered" evidence="1">
    <location>
        <begin position="141"/>
        <end position="166"/>
    </location>
</feature>
<dbReference type="Proteomes" id="UP000253606">
    <property type="component" value="Chromosome"/>
</dbReference>
<dbReference type="Gene3D" id="3.90.1170.50">
    <property type="entry name" value="Aldehyde oxidase/xanthine dehydrogenase, a/b hammerhead"/>
    <property type="match status" value="1"/>
</dbReference>
<sequence>MSSLVGSPISRVDGPAKVTGRATYAAEFHPDGLTYAAIVESSISAGSISHIDSTLAERAPGVLMVLTFLNAPKLPYGPYKQRPAVEPVSGEALRVLQDAEIKFSGQPIGVVVAQTQTQAEYAASLVRVRYVPAKSLTHFDSDRSVPTSEAAAKKGRGPEARQGGDADEAFHQAAVKIDAHYVQPREHHNAMEPHATVAEWKDGQLTIWDKTQWVDNVREEMVRIFGISADSVRVINPFVGGAFGSSLRTWPHVTLAVMASRQVGRPVRLELTRRQLYYSTGFRPHTEQRVALGAQHEGHLQAHIQEAIGQTSTYEEFAEATLDAPAVTYACENRRTSYRLVPMNTNTPCPMRGPGHATGLFAQEVAMDELAALLKLDPIQLRLRNFAERSPKKDLPWSSNALQDCYRIGAERFGWERRTPEPRSMRAGRQLVGLGMATAVNTAPRYPASASATLLADGTVVVRSATSDMGPGTYTAMTQVAADTLGLPLPRVRFELGDSTFPKAEEHGGSTTTASIGPAVREACVALLAKISNMLGLSALFAPDLQDKIKLAGFSQIEAHSDSKPGEEKNRYAMYSFGAIFAEVHVDPDFGTVRVTRISGAYDAGRIVNPKLARSQCIGGMIGGLGMALLEGAEWDTRLGRVANANLAEYLVPVCADIGELDVVFVPGEDKLLSPLGVKGLAELGLCGVAPAIANAVWHATGVRVRELPITPDKLIVYL</sequence>
<dbReference type="InterPro" id="IPR036856">
    <property type="entry name" value="Ald_Oxase/Xan_DH_a/b_sf"/>
</dbReference>
<proteinExistence type="predicted"/>
<evidence type="ECO:0000313" key="3">
    <source>
        <dbReference type="EMBL" id="AXC13759.1"/>
    </source>
</evidence>
<gene>
    <name evidence="3" type="ORF">ACPOL_4487</name>
</gene>
<dbReference type="OrthoDB" id="9759099at2"/>
<dbReference type="PANTHER" id="PTHR11908">
    <property type="entry name" value="XANTHINE DEHYDROGENASE"/>
    <property type="match status" value="1"/>
</dbReference>
<dbReference type="InterPro" id="IPR016208">
    <property type="entry name" value="Ald_Oxase/xanthine_DH-like"/>
</dbReference>
<dbReference type="SUPFAM" id="SSF56003">
    <property type="entry name" value="Molybdenum cofactor-binding domain"/>
    <property type="match status" value="1"/>
</dbReference>
<dbReference type="Pfam" id="PF02738">
    <property type="entry name" value="MoCoBD_1"/>
    <property type="match status" value="1"/>
</dbReference>
<dbReference type="GO" id="GO:0016491">
    <property type="term" value="F:oxidoreductase activity"/>
    <property type="evidence" value="ECO:0007669"/>
    <property type="project" value="InterPro"/>
</dbReference>
<evidence type="ECO:0000313" key="4">
    <source>
        <dbReference type="Proteomes" id="UP000253606"/>
    </source>
</evidence>
<feature type="compositionally biased region" description="Basic and acidic residues" evidence="1">
    <location>
        <begin position="156"/>
        <end position="166"/>
    </location>
</feature>
<dbReference type="InterPro" id="IPR000674">
    <property type="entry name" value="Ald_Oxase/Xan_DH_a/b"/>
</dbReference>
<dbReference type="RefSeq" id="WP_114208674.1">
    <property type="nucleotide sequence ID" value="NZ_CP030840.1"/>
</dbReference>
<dbReference type="Pfam" id="PF01315">
    <property type="entry name" value="Ald_Xan_dh_C"/>
    <property type="match status" value="1"/>
</dbReference>
<dbReference type="AlphaFoldDB" id="A0A2Z5G3V4"/>
<dbReference type="GO" id="GO:0005506">
    <property type="term" value="F:iron ion binding"/>
    <property type="evidence" value="ECO:0007669"/>
    <property type="project" value="InterPro"/>
</dbReference>
<dbReference type="KEGG" id="abas:ACPOL_4487"/>
<evidence type="ECO:0000256" key="1">
    <source>
        <dbReference type="SAM" id="MobiDB-lite"/>
    </source>
</evidence>
<dbReference type="InterPro" id="IPR008274">
    <property type="entry name" value="AldOxase/xan_DH_MoCoBD1"/>
</dbReference>
<evidence type="ECO:0000259" key="2">
    <source>
        <dbReference type="SMART" id="SM01008"/>
    </source>
</evidence>
<dbReference type="InterPro" id="IPR037165">
    <property type="entry name" value="AldOxase/xan_DH_Mopterin-bd_sf"/>
</dbReference>
<dbReference type="SMART" id="SM01008">
    <property type="entry name" value="Ald_Xan_dh_C"/>
    <property type="match status" value="1"/>
</dbReference>
<dbReference type="Gene3D" id="3.30.365.10">
    <property type="entry name" value="Aldehyde oxidase/xanthine dehydrogenase, molybdopterin binding domain"/>
    <property type="match status" value="4"/>
</dbReference>
<dbReference type="EMBL" id="CP030840">
    <property type="protein sequence ID" value="AXC13759.1"/>
    <property type="molecule type" value="Genomic_DNA"/>
</dbReference>
<feature type="domain" description="Aldehyde oxidase/xanthine dehydrogenase a/b hammerhead" evidence="2">
    <location>
        <begin position="19"/>
        <end position="134"/>
    </location>
</feature>